<comment type="similarity">
    <text evidence="2">Belongs to the 'GDXG' lipolytic enzyme family.</text>
</comment>
<keyword evidence="9" id="KW-1185">Reference proteome</keyword>
<dbReference type="PANTHER" id="PTHR43142:SF1">
    <property type="entry name" value="CARBOXYLIC ESTER HYDROLASE"/>
    <property type="match status" value="1"/>
</dbReference>
<name>A0AAN8WTA3_HALRR</name>
<proteinExistence type="inferred from homology"/>
<feature type="chain" id="PRO_5042664291" description="Carboxylic ester hydrolase" evidence="6">
    <location>
        <begin position="19"/>
        <end position="589"/>
    </location>
</feature>
<accession>A0AAN8WTA3</accession>
<keyword evidence="6" id="KW-0732">Signal</keyword>
<dbReference type="Proteomes" id="UP001381693">
    <property type="component" value="Unassembled WGS sequence"/>
</dbReference>
<dbReference type="Gene3D" id="3.40.50.1820">
    <property type="entry name" value="alpha/beta hydrolase"/>
    <property type="match status" value="1"/>
</dbReference>
<dbReference type="GO" id="GO:0052689">
    <property type="term" value="F:carboxylic ester hydrolase activity"/>
    <property type="evidence" value="ECO:0007669"/>
    <property type="project" value="UniProtKB-KW"/>
</dbReference>
<organism evidence="8 9">
    <name type="scientific">Halocaridina rubra</name>
    <name type="common">Hawaiian red shrimp</name>
    <dbReference type="NCBI Taxonomy" id="373956"/>
    <lineage>
        <taxon>Eukaryota</taxon>
        <taxon>Metazoa</taxon>
        <taxon>Ecdysozoa</taxon>
        <taxon>Arthropoda</taxon>
        <taxon>Crustacea</taxon>
        <taxon>Multicrustacea</taxon>
        <taxon>Malacostraca</taxon>
        <taxon>Eumalacostraca</taxon>
        <taxon>Eucarida</taxon>
        <taxon>Decapoda</taxon>
        <taxon>Pleocyemata</taxon>
        <taxon>Caridea</taxon>
        <taxon>Atyoidea</taxon>
        <taxon>Atyidae</taxon>
        <taxon>Halocaridina</taxon>
    </lineage>
</organism>
<evidence type="ECO:0000259" key="7">
    <source>
        <dbReference type="Pfam" id="PF00135"/>
    </source>
</evidence>
<evidence type="ECO:0000256" key="5">
    <source>
        <dbReference type="ARBA" id="ARBA00023180"/>
    </source>
</evidence>
<keyword evidence="4 6" id="KW-0378">Hydrolase</keyword>
<dbReference type="EMBL" id="JAXCGZ010017481">
    <property type="protein sequence ID" value="KAK7068043.1"/>
    <property type="molecule type" value="Genomic_DNA"/>
</dbReference>
<evidence type="ECO:0000256" key="4">
    <source>
        <dbReference type="ARBA" id="ARBA00022801"/>
    </source>
</evidence>
<gene>
    <name evidence="8" type="primary">CES5A_22</name>
    <name evidence="8" type="ORF">SK128_026387</name>
</gene>
<dbReference type="PROSITE" id="PS00941">
    <property type="entry name" value="CARBOXYLESTERASE_B_2"/>
    <property type="match status" value="1"/>
</dbReference>
<comment type="similarity">
    <text evidence="1 6">Belongs to the type-B carboxylesterase/lipase family.</text>
</comment>
<dbReference type="SUPFAM" id="SSF53474">
    <property type="entry name" value="alpha/beta-Hydrolases"/>
    <property type="match status" value="1"/>
</dbReference>
<dbReference type="InterPro" id="IPR019826">
    <property type="entry name" value="Carboxylesterase_B_AS"/>
</dbReference>
<dbReference type="PROSITE" id="PS01173">
    <property type="entry name" value="LIPASE_GDXG_HIS"/>
    <property type="match status" value="1"/>
</dbReference>
<dbReference type="InterPro" id="IPR002168">
    <property type="entry name" value="Lipase_GDXG_HIS_AS"/>
</dbReference>
<evidence type="ECO:0000313" key="8">
    <source>
        <dbReference type="EMBL" id="KAK7068043.1"/>
    </source>
</evidence>
<keyword evidence="3" id="KW-0719">Serine esterase</keyword>
<evidence type="ECO:0000256" key="6">
    <source>
        <dbReference type="RuleBase" id="RU361235"/>
    </source>
</evidence>
<dbReference type="AlphaFoldDB" id="A0AAN8WTA3"/>
<evidence type="ECO:0000313" key="9">
    <source>
        <dbReference type="Proteomes" id="UP001381693"/>
    </source>
</evidence>
<dbReference type="InterPro" id="IPR029058">
    <property type="entry name" value="AB_hydrolase_fold"/>
</dbReference>
<dbReference type="EC" id="3.1.1.-" evidence="6"/>
<feature type="domain" description="Carboxylesterase type B" evidence="7">
    <location>
        <begin position="40"/>
        <end position="550"/>
    </location>
</feature>
<evidence type="ECO:0000256" key="1">
    <source>
        <dbReference type="ARBA" id="ARBA00005964"/>
    </source>
</evidence>
<comment type="caution">
    <text evidence="8">The sequence shown here is derived from an EMBL/GenBank/DDBJ whole genome shotgun (WGS) entry which is preliminary data.</text>
</comment>
<dbReference type="PANTHER" id="PTHR43142">
    <property type="entry name" value="CARBOXYLIC ESTER HYDROLASE"/>
    <property type="match status" value="1"/>
</dbReference>
<dbReference type="Pfam" id="PF00135">
    <property type="entry name" value="COesterase"/>
    <property type="match status" value="1"/>
</dbReference>
<feature type="signal peptide" evidence="6">
    <location>
        <begin position="1"/>
        <end position="18"/>
    </location>
</feature>
<protein>
    <recommendedName>
        <fullName evidence="6">Carboxylic ester hydrolase</fullName>
        <ecNumber evidence="6">3.1.1.-</ecNumber>
    </recommendedName>
</protein>
<dbReference type="PROSITE" id="PS00122">
    <property type="entry name" value="CARBOXYLESTERASE_B_1"/>
    <property type="match status" value="1"/>
</dbReference>
<dbReference type="InterPro" id="IPR002018">
    <property type="entry name" value="CarbesteraseB"/>
</dbReference>
<keyword evidence="5" id="KW-0325">Glycoprotein</keyword>
<sequence length="589" mass="67577">MISWILITFVLRLRSVSAEVDPSLEVNQTTNHSSSPEVLQIYLRQGPIIAEKQSTDIPDRYYYAFRGIPYAKPPVGKLRFQDPVPSGRWSELRNGSVIPPQCPQIAITFYTEGKLEVVGEEDCLYLNVFSPKVERNRERGLPVMVWIHGGAFSFGNSSFYKPLPLLNHDIILVTIQYRLETLGFLSTEDPVIPGNFGLKDQTLALRWIKENIDSFGGDDSRITLFGQSAGAASVHFQMMVADNYGLFHRVILQSGSALCPWALASNHREVAMKIGQLFNCSSVSKIRSDRLLSCLQEAPVKELTLAAQYFAVWHFAPAVMKPRIDGSYLENHPAYLLKNNYYRQVNMLSGNTKDEGADYALDVLRNPDWVSAVKNNFKEAAPVALRMGSETEDPEHMARRAFYHYVNDVEINENINGFVKLISDRLYTACQDEAAKFHSKGSDSYGPRIYRYKLLHRGQNSYSDPYENPLSKNWVTHADDLQYLFESTVWPFQPLERPDDLFVRDIMLKMWTNFARDGNPTPSKSLGFRWTPMRQSEMEYLAIQTVPEMKPDEDCKMRTFWRDFPIIQNDLLHDEDCNKEKTEVKCIYY</sequence>
<evidence type="ECO:0000256" key="2">
    <source>
        <dbReference type="ARBA" id="ARBA00010515"/>
    </source>
</evidence>
<reference evidence="8 9" key="1">
    <citation type="submission" date="2023-11" db="EMBL/GenBank/DDBJ databases">
        <title>Halocaridina rubra genome assembly.</title>
        <authorList>
            <person name="Smith C."/>
        </authorList>
    </citation>
    <scope>NUCLEOTIDE SEQUENCE [LARGE SCALE GENOMIC DNA]</scope>
    <source>
        <strain evidence="8">EP-1</strain>
        <tissue evidence="8">Whole</tissue>
    </source>
</reference>
<evidence type="ECO:0000256" key="3">
    <source>
        <dbReference type="ARBA" id="ARBA00022487"/>
    </source>
</evidence>
<dbReference type="InterPro" id="IPR019819">
    <property type="entry name" value="Carboxylesterase_B_CS"/>
</dbReference>